<reference evidence="1" key="1">
    <citation type="journal article" date="2014" name="Int. J. Syst. Evol. Microbiol.">
        <title>Complete genome sequence of Corynebacterium casei LMG S-19264T (=DSM 44701T), isolated from a smear-ripened cheese.</title>
        <authorList>
            <consortium name="US DOE Joint Genome Institute (JGI-PGF)"/>
            <person name="Walter F."/>
            <person name="Albersmeier A."/>
            <person name="Kalinowski J."/>
            <person name="Ruckert C."/>
        </authorList>
    </citation>
    <scope>NUCLEOTIDE SEQUENCE</scope>
    <source>
        <strain evidence="1">JCM 4633</strain>
    </source>
</reference>
<evidence type="ECO:0000313" key="2">
    <source>
        <dbReference type="Proteomes" id="UP000646244"/>
    </source>
</evidence>
<dbReference type="RefSeq" id="WP_190109624.1">
    <property type="nucleotide sequence ID" value="NZ_BMVB01000006.1"/>
</dbReference>
<dbReference type="Proteomes" id="UP000646244">
    <property type="component" value="Unassembled WGS sequence"/>
</dbReference>
<comment type="caution">
    <text evidence="1">The sequence shown here is derived from an EMBL/GenBank/DDBJ whole genome shotgun (WGS) entry which is preliminary data.</text>
</comment>
<dbReference type="Pfam" id="PF10977">
    <property type="entry name" value="DUF2797"/>
    <property type="match status" value="1"/>
</dbReference>
<dbReference type="EMBL" id="BMVB01000006">
    <property type="protein sequence ID" value="GHC47156.1"/>
    <property type="molecule type" value="Genomic_DNA"/>
</dbReference>
<evidence type="ECO:0000313" key="1">
    <source>
        <dbReference type="EMBL" id="GHC47156.1"/>
    </source>
</evidence>
<accession>A0A918WHK0</accession>
<sequence length="298" mass="31837">MRPEREPWWCAGLRWSTAGPALVWRHRGRGERLSPLPPGRDLAFTTGDRRRCVGVRRGGRHTPCPAGAEVPEAAVSAQCAACARLDRSHSVAADTMADDPRPYDVYLAWFGPGLVKVGITAAEREGVRLLEQAALSYALLGRGPLMAARRAEAVLGAALAVPDRFPYAAKRAARCPLPPQERRAAELAALHERARSLAGLPESLEVRAFAPVHHDAAFHLERIRPGYGVVELAAGCTVAGRVVAVAGPDVYVETTDAGLLLVDARRLAGRPLLAAAPDARTTAAIRPAEPPPPPEPLF</sequence>
<organism evidence="1 2">
    <name type="scientific">Streptomyces cinnamoneus</name>
    <name type="common">Streptoverticillium cinnamoneum</name>
    <dbReference type="NCBI Taxonomy" id="53446"/>
    <lineage>
        <taxon>Bacteria</taxon>
        <taxon>Bacillati</taxon>
        <taxon>Actinomycetota</taxon>
        <taxon>Actinomycetes</taxon>
        <taxon>Kitasatosporales</taxon>
        <taxon>Streptomycetaceae</taxon>
        <taxon>Streptomyces</taxon>
        <taxon>Streptomyces cinnamoneus group</taxon>
    </lineage>
</organism>
<name>A0A918WHK0_STRCJ</name>
<gene>
    <name evidence="1" type="ORF">GCM10010507_23280</name>
</gene>
<evidence type="ECO:0008006" key="3">
    <source>
        <dbReference type="Google" id="ProtNLM"/>
    </source>
</evidence>
<reference evidence="1" key="2">
    <citation type="submission" date="2020-09" db="EMBL/GenBank/DDBJ databases">
        <authorList>
            <person name="Sun Q."/>
            <person name="Ohkuma M."/>
        </authorList>
    </citation>
    <scope>NUCLEOTIDE SEQUENCE</scope>
    <source>
        <strain evidence="1">JCM 4633</strain>
    </source>
</reference>
<dbReference type="InterPro" id="IPR021246">
    <property type="entry name" value="DUF2797"/>
</dbReference>
<proteinExistence type="predicted"/>
<dbReference type="AlphaFoldDB" id="A0A918WHK0"/>
<protein>
    <recommendedName>
        <fullName evidence="3">DUF2797 domain-containing protein</fullName>
    </recommendedName>
</protein>